<dbReference type="InterPro" id="IPR026017">
    <property type="entry name" value="Lumazine-bd_dom"/>
</dbReference>
<dbReference type="EMBL" id="LN733376">
    <property type="protein sequence ID" value="CEP16912.1"/>
    <property type="molecule type" value="Genomic_DNA"/>
</dbReference>
<keyword evidence="5" id="KW-0686">Riboflavin biosynthesis</keyword>
<evidence type="ECO:0000256" key="7">
    <source>
        <dbReference type="ARBA" id="ARBA00022737"/>
    </source>
</evidence>
<evidence type="ECO:0000256" key="2">
    <source>
        <dbReference type="ARBA" id="ARBA00004887"/>
    </source>
</evidence>
<dbReference type="Pfam" id="PF00677">
    <property type="entry name" value="Lum_binding"/>
    <property type="match status" value="2"/>
</dbReference>
<dbReference type="EC" id="2.5.1.9" evidence="3"/>
<reference evidence="10 11" key="1">
    <citation type="submission" date="2014-09" db="EMBL/GenBank/DDBJ databases">
        <authorList>
            <person name="Ellenberger Sabrina"/>
        </authorList>
    </citation>
    <scope>NUCLEOTIDE SEQUENCE [LARGE SCALE GENOMIC DNA]</scope>
    <source>
        <strain evidence="10 11">CBS 412.66</strain>
    </source>
</reference>
<evidence type="ECO:0000256" key="3">
    <source>
        <dbReference type="ARBA" id="ARBA00012827"/>
    </source>
</evidence>
<protein>
    <recommendedName>
        <fullName evidence="4">Riboflavin synthase</fullName>
        <ecNumber evidence="3">2.5.1.9</ecNumber>
    </recommendedName>
</protein>
<dbReference type="InterPro" id="IPR023366">
    <property type="entry name" value="ATP_synth_asu-like_sf"/>
</dbReference>
<dbReference type="Proteomes" id="UP000054107">
    <property type="component" value="Unassembled WGS sequence"/>
</dbReference>
<accession>A0A0B7NHK6</accession>
<evidence type="ECO:0000256" key="1">
    <source>
        <dbReference type="ARBA" id="ARBA00002803"/>
    </source>
</evidence>
<gene>
    <name evidence="10" type="primary">PARPA_11192.1 scaffold 42812</name>
</gene>
<feature type="domain" description="Lumazine-binding" evidence="9">
    <location>
        <begin position="104"/>
        <end position="205"/>
    </location>
</feature>
<dbReference type="SUPFAM" id="SSF63380">
    <property type="entry name" value="Riboflavin synthase domain-like"/>
    <property type="match status" value="2"/>
</dbReference>
<evidence type="ECO:0000256" key="8">
    <source>
        <dbReference type="PROSITE-ProRule" id="PRU00524"/>
    </source>
</evidence>
<dbReference type="FunFam" id="2.40.30.20:FF:000004">
    <property type="entry name" value="Riboflavin synthase, alpha subunit"/>
    <property type="match status" value="1"/>
</dbReference>
<evidence type="ECO:0000256" key="4">
    <source>
        <dbReference type="ARBA" id="ARBA00013950"/>
    </source>
</evidence>
<dbReference type="PIRSF" id="PIRSF000498">
    <property type="entry name" value="Riboflavin_syn_A"/>
    <property type="match status" value="1"/>
</dbReference>
<dbReference type="PANTHER" id="PTHR21098:SF0">
    <property type="entry name" value="RIBOFLAVIN SYNTHASE"/>
    <property type="match status" value="1"/>
</dbReference>
<dbReference type="GO" id="GO:0009231">
    <property type="term" value="P:riboflavin biosynthetic process"/>
    <property type="evidence" value="ECO:0007669"/>
    <property type="project" value="UniProtKB-KW"/>
</dbReference>
<dbReference type="GO" id="GO:0004746">
    <property type="term" value="F:riboflavin synthase activity"/>
    <property type="evidence" value="ECO:0007669"/>
    <property type="project" value="UniProtKB-EC"/>
</dbReference>
<keyword evidence="11" id="KW-1185">Reference proteome</keyword>
<sequence>MFTGLVELMGTVSNIQKQDNTKSGGNGWTITVSNAAEILTDCHLGDSIAINGTCLTATEFDTDSFKVGVAPETLRCTNLGDLKVGDKVNLERAMDSNKRFGGHMVQGHVDNTVKIVEIKPEGNSIWYTLQMDQVDQDKMRYVIPKGFICLDGTSLTVCDVNDDKRTFSIMMIAHTQSHVIMTTKKIGDRVNVEVDMLAKYALKSLEDAIKNNQGIEALVKRVLNA</sequence>
<keyword evidence="6" id="KW-0808">Transferase</keyword>
<dbReference type="InterPro" id="IPR017938">
    <property type="entry name" value="Riboflavin_synthase-like_b-brl"/>
</dbReference>
<evidence type="ECO:0000256" key="6">
    <source>
        <dbReference type="ARBA" id="ARBA00022679"/>
    </source>
</evidence>
<dbReference type="PROSITE" id="PS51177">
    <property type="entry name" value="LUMAZINE_BIND"/>
    <property type="match status" value="2"/>
</dbReference>
<dbReference type="AlphaFoldDB" id="A0A0B7NHK6"/>
<dbReference type="InterPro" id="IPR001783">
    <property type="entry name" value="Lumazine-bd"/>
</dbReference>
<feature type="repeat" description="Lumazine-binding" evidence="8">
    <location>
        <begin position="1"/>
        <end position="103"/>
    </location>
</feature>
<keyword evidence="7" id="KW-0677">Repeat</keyword>
<comment type="function">
    <text evidence="1">Catalyzes the dismutation of two molecules of 6,7-dimethyl-8-ribityllumazine, resulting in the formation of riboflavin and 5-amino-6-(D-ribitylamino)uracil.</text>
</comment>
<name>A0A0B7NHK6_9FUNG</name>
<evidence type="ECO:0000256" key="5">
    <source>
        <dbReference type="ARBA" id="ARBA00022619"/>
    </source>
</evidence>
<evidence type="ECO:0000313" key="11">
    <source>
        <dbReference type="Proteomes" id="UP000054107"/>
    </source>
</evidence>
<evidence type="ECO:0000313" key="10">
    <source>
        <dbReference type="EMBL" id="CEP16912.1"/>
    </source>
</evidence>
<proteinExistence type="predicted"/>
<dbReference type="FunFam" id="2.40.30.20:FF:000006">
    <property type="entry name" value="Riboflavin synthase, alpha subunit"/>
    <property type="match status" value="1"/>
</dbReference>
<comment type="pathway">
    <text evidence="2">Cofactor biosynthesis; riboflavin biosynthesis; riboflavin from 2-hydroxy-3-oxobutyl phosphate and 5-amino-6-(D-ribitylamino)uracil: step 2/2.</text>
</comment>
<dbReference type="NCBIfam" id="TIGR00187">
    <property type="entry name" value="ribE"/>
    <property type="match status" value="1"/>
</dbReference>
<feature type="repeat" description="Lumazine-binding" evidence="8">
    <location>
        <begin position="104"/>
        <end position="205"/>
    </location>
</feature>
<dbReference type="CDD" id="cd00402">
    <property type="entry name" value="Riboflavin_synthase_like"/>
    <property type="match status" value="1"/>
</dbReference>
<dbReference type="NCBIfam" id="NF006767">
    <property type="entry name" value="PRK09289.1"/>
    <property type="match status" value="1"/>
</dbReference>
<dbReference type="OrthoDB" id="10258924at2759"/>
<dbReference type="PANTHER" id="PTHR21098">
    <property type="entry name" value="RIBOFLAVIN SYNTHASE ALPHA CHAIN"/>
    <property type="match status" value="1"/>
</dbReference>
<feature type="domain" description="Lumazine-binding" evidence="9">
    <location>
        <begin position="1"/>
        <end position="103"/>
    </location>
</feature>
<evidence type="ECO:0000259" key="9">
    <source>
        <dbReference type="PROSITE" id="PS51177"/>
    </source>
</evidence>
<dbReference type="Gene3D" id="2.40.30.20">
    <property type="match status" value="2"/>
</dbReference>
<dbReference type="STRING" id="35722.A0A0B7NHK6"/>
<organism evidence="10 11">
    <name type="scientific">Parasitella parasitica</name>
    <dbReference type="NCBI Taxonomy" id="35722"/>
    <lineage>
        <taxon>Eukaryota</taxon>
        <taxon>Fungi</taxon>
        <taxon>Fungi incertae sedis</taxon>
        <taxon>Mucoromycota</taxon>
        <taxon>Mucoromycotina</taxon>
        <taxon>Mucoromycetes</taxon>
        <taxon>Mucorales</taxon>
        <taxon>Mucorineae</taxon>
        <taxon>Mucoraceae</taxon>
        <taxon>Parasitella</taxon>
    </lineage>
</organism>